<feature type="region of interest" description="Disordered" evidence="3">
    <location>
        <begin position="1"/>
        <end position="23"/>
    </location>
</feature>
<dbReference type="NCBIfam" id="TIGR04036">
    <property type="entry name" value="LLM_CE1758_fam"/>
    <property type="match status" value="1"/>
</dbReference>
<feature type="domain" description="Luciferase-like" evidence="4">
    <location>
        <begin position="1"/>
        <end position="292"/>
    </location>
</feature>
<evidence type="ECO:0000313" key="5">
    <source>
        <dbReference type="EMBL" id="GIE16716.1"/>
    </source>
</evidence>
<sequence>MEIGVYSIGNRTPDPTTGRRPGEPERLRSIARIAEHAEQAGFDVFAVGEHHQPPYALSSPVALLGYLAARTDRLMLSTAATLLTTNDPVRVAEDYATLQVLSDGRLDLMLAKGNSAAVYPVFGRDPVDAGELMAENYALLRRLWSAEPVDWSGRFRTPLRDFTSVPRPLDGVAPYVWHAAVTSPGTAELAARHGDGLFANHIFWPPPHTARLVDHYREEYARYAHRAPARVGLGGQVFVRPRSQDAVDEFRPYFDNGPVYGHGPTLEEYAATTPLAVGSPAQVVDAVLGYRDYVGDYDRQLLLIDHPGLPEKTVLEQLDLLGEQVLPALRRVTDDRLSPPNPSKCHVPGRGRFPSGRAGQHVAP</sequence>
<dbReference type="SUPFAM" id="SSF51679">
    <property type="entry name" value="Bacterial luciferase-like"/>
    <property type="match status" value="1"/>
</dbReference>
<dbReference type="GO" id="GO:0016705">
    <property type="term" value="F:oxidoreductase activity, acting on paired donors, with incorporation or reduction of molecular oxygen"/>
    <property type="evidence" value="ECO:0007669"/>
    <property type="project" value="InterPro"/>
</dbReference>
<keyword evidence="1" id="KW-0560">Oxidoreductase</keyword>
<dbReference type="PANTHER" id="PTHR30137:SF8">
    <property type="entry name" value="BLR5498 PROTEIN"/>
    <property type="match status" value="1"/>
</dbReference>
<gene>
    <name evidence="5" type="ORF">Afe05nite_85560</name>
</gene>
<organism evidence="5 6">
    <name type="scientific">Paractinoplanes ferrugineus</name>
    <dbReference type="NCBI Taxonomy" id="113564"/>
    <lineage>
        <taxon>Bacteria</taxon>
        <taxon>Bacillati</taxon>
        <taxon>Actinomycetota</taxon>
        <taxon>Actinomycetes</taxon>
        <taxon>Micromonosporales</taxon>
        <taxon>Micromonosporaceae</taxon>
        <taxon>Paractinoplanes</taxon>
    </lineage>
</organism>
<protein>
    <submittedName>
        <fullName evidence="5">Oxidoreductase</fullName>
    </submittedName>
</protein>
<dbReference type="RefSeq" id="WP_203823035.1">
    <property type="nucleotide sequence ID" value="NZ_BAAABP010000080.1"/>
</dbReference>
<keyword evidence="2" id="KW-0503">Monooxygenase</keyword>
<evidence type="ECO:0000256" key="1">
    <source>
        <dbReference type="ARBA" id="ARBA00023002"/>
    </source>
</evidence>
<dbReference type="InterPro" id="IPR036661">
    <property type="entry name" value="Luciferase-like_sf"/>
</dbReference>
<dbReference type="GO" id="GO:0005829">
    <property type="term" value="C:cytosol"/>
    <property type="evidence" value="ECO:0007669"/>
    <property type="project" value="TreeGrafter"/>
</dbReference>
<evidence type="ECO:0000313" key="6">
    <source>
        <dbReference type="Proteomes" id="UP000598174"/>
    </source>
</evidence>
<dbReference type="Gene3D" id="3.20.20.30">
    <property type="entry name" value="Luciferase-like domain"/>
    <property type="match status" value="1"/>
</dbReference>
<dbReference type="GO" id="GO:0004497">
    <property type="term" value="F:monooxygenase activity"/>
    <property type="evidence" value="ECO:0007669"/>
    <property type="project" value="UniProtKB-KW"/>
</dbReference>
<dbReference type="PANTHER" id="PTHR30137">
    <property type="entry name" value="LUCIFERASE-LIKE MONOOXYGENASE"/>
    <property type="match status" value="1"/>
</dbReference>
<keyword evidence="6" id="KW-1185">Reference proteome</keyword>
<dbReference type="InterPro" id="IPR023934">
    <property type="entry name" value="LLM_FMN-dep_put"/>
</dbReference>
<dbReference type="InterPro" id="IPR050766">
    <property type="entry name" value="Bact_Lucif_Oxidored"/>
</dbReference>
<dbReference type="InterPro" id="IPR011251">
    <property type="entry name" value="Luciferase-like_dom"/>
</dbReference>
<dbReference type="Proteomes" id="UP000598174">
    <property type="component" value="Unassembled WGS sequence"/>
</dbReference>
<dbReference type="EMBL" id="BOMM01000097">
    <property type="protein sequence ID" value="GIE16716.1"/>
    <property type="molecule type" value="Genomic_DNA"/>
</dbReference>
<dbReference type="AlphaFoldDB" id="A0A919JGD3"/>
<feature type="region of interest" description="Disordered" evidence="3">
    <location>
        <begin position="332"/>
        <end position="364"/>
    </location>
</feature>
<accession>A0A919JGD3</accession>
<comment type="caution">
    <text evidence="5">The sequence shown here is derived from an EMBL/GenBank/DDBJ whole genome shotgun (WGS) entry which is preliminary data.</text>
</comment>
<evidence type="ECO:0000256" key="2">
    <source>
        <dbReference type="ARBA" id="ARBA00023033"/>
    </source>
</evidence>
<evidence type="ECO:0000256" key="3">
    <source>
        <dbReference type="SAM" id="MobiDB-lite"/>
    </source>
</evidence>
<proteinExistence type="predicted"/>
<dbReference type="Pfam" id="PF00296">
    <property type="entry name" value="Bac_luciferase"/>
    <property type="match status" value="1"/>
</dbReference>
<evidence type="ECO:0000259" key="4">
    <source>
        <dbReference type="Pfam" id="PF00296"/>
    </source>
</evidence>
<name>A0A919JGD3_9ACTN</name>
<reference evidence="5" key="1">
    <citation type="submission" date="2021-01" db="EMBL/GenBank/DDBJ databases">
        <title>Whole genome shotgun sequence of Actinoplanes ferrugineus NBRC 15555.</title>
        <authorList>
            <person name="Komaki H."/>
            <person name="Tamura T."/>
        </authorList>
    </citation>
    <scope>NUCLEOTIDE SEQUENCE</scope>
    <source>
        <strain evidence="5">NBRC 15555</strain>
    </source>
</reference>